<evidence type="ECO:0000313" key="5">
    <source>
        <dbReference type="Proteomes" id="UP000886814"/>
    </source>
</evidence>
<dbReference type="InterPro" id="IPR009057">
    <property type="entry name" value="Homeodomain-like_sf"/>
</dbReference>
<accession>A0A9D1PEQ6</accession>
<comment type="caution">
    <text evidence="4">The sequence shown here is derived from an EMBL/GenBank/DDBJ whole genome shotgun (WGS) entry which is preliminary data.</text>
</comment>
<keyword evidence="1 2" id="KW-0238">DNA-binding</keyword>
<reference evidence="4" key="1">
    <citation type="journal article" date="2021" name="PeerJ">
        <title>Extensive microbial diversity within the chicken gut microbiome revealed by metagenomics and culture.</title>
        <authorList>
            <person name="Gilroy R."/>
            <person name="Ravi A."/>
            <person name="Getino M."/>
            <person name="Pursley I."/>
            <person name="Horton D.L."/>
            <person name="Alikhan N.F."/>
            <person name="Baker D."/>
            <person name="Gharbi K."/>
            <person name="Hall N."/>
            <person name="Watson M."/>
            <person name="Adriaenssens E.M."/>
            <person name="Foster-Nyarko E."/>
            <person name="Jarju S."/>
            <person name="Secka A."/>
            <person name="Antonio M."/>
            <person name="Oren A."/>
            <person name="Chaudhuri R.R."/>
            <person name="La Ragione R."/>
            <person name="Hildebrand F."/>
            <person name="Pallen M.J."/>
        </authorList>
    </citation>
    <scope>NUCLEOTIDE SEQUENCE</scope>
    <source>
        <strain evidence="4">CHK195-9823</strain>
    </source>
</reference>
<evidence type="ECO:0000256" key="2">
    <source>
        <dbReference type="PROSITE-ProRule" id="PRU00335"/>
    </source>
</evidence>
<dbReference type="InterPro" id="IPR050624">
    <property type="entry name" value="HTH-type_Tx_Regulator"/>
</dbReference>
<feature type="domain" description="HTH tetR-type" evidence="3">
    <location>
        <begin position="8"/>
        <end position="68"/>
    </location>
</feature>
<evidence type="ECO:0000259" key="3">
    <source>
        <dbReference type="PROSITE" id="PS50977"/>
    </source>
</evidence>
<reference evidence="4" key="2">
    <citation type="submission" date="2021-04" db="EMBL/GenBank/DDBJ databases">
        <authorList>
            <person name="Gilroy R."/>
        </authorList>
    </citation>
    <scope>NUCLEOTIDE SEQUENCE</scope>
    <source>
        <strain evidence="4">CHK195-9823</strain>
    </source>
</reference>
<sequence>MKDNQRTIITKRMLKEGLLRLLKTKPLDKINIVELCNESGINRTTFYRHYELPKDILNEMQAEFMEEMRKSMKKPQTEQDLEQIFIYLQDHSDLVTLFIRYNSDEEWTDMFRTLHQDICDAQILKDLDSESEELFYTFLAGGTYFLLRQWLIAGMDKSPKEIAALVLRIINKKTIF</sequence>
<dbReference type="PROSITE" id="PS50977">
    <property type="entry name" value="HTH_TETR_2"/>
    <property type="match status" value="1"/>
</dbReference>
<name>A0A9D1PEQ6_9FIRM</name>
<dbReference type="InterPro" id="IPR039532">
    <property type="entry name" value="TetR_C_Firmicutes"/>
</dbReference>
<dbReference type="PANTHER" id="PTHR43479">
    <property type="entry name" value="ACREF/ENVCD OPERON REPRESSOR-RELATED"/>
    <property type="match status" value="1"/>
</dbReference>
<dbReference type="GO" id="GO:0003677">
    <property type="term" value="F:DNA binding"/>
    <property type="evidence" value="ECO:0007669"/>
    <property type="project" value="UniProtKB-UniRule"/>
</dbReference>
<evidence type="ECO:0000313" key="4">
    <source>
        <dbReference type="EMBL" id="HIV38997.1"/>
    </source>
</evidence>
<dbReference type="PANTHER" id="PTHR43479:SF11">
    <property type="entry name" value="ACREF_ENVCD OPERON REPRESSOR-RELATED"/>
    <property type="match status" value="1"/>
</dbReference>
<dbReference type="Gene3D" id="1.10.357.10">
    <property type="entry name" value="Tetracycline Repressor, domain 2"/>
    <property type="match status" value="1"/>
</dbReference>
<organism evidence="4 5">
    <name type="scientific">Candidatus Blautia stercorigallinarum</name>
    <dbReference type="NCBI Taxonomy" id="2838501"/>
    <lineage>
        <taxon>Bacteria</taxon>
        <taxon>Bacillati</taxon>
        <taxon>Bacillota</taxon>
        <taxon>Clostridia</taxon>
        <taxon>Lachnospirales</taxon>
        <taxon>Lachnospiraceae</taxon>
        <taxon>Blautia</taxon>
    </lineage>
</organism>
<evidence type="ECO:0000256" key="1">
    <source>
        <dbReference type="ARBA" id="ARBA00023125"/>
    </source>
</evidence>
<dbReference type="AlphaFoldDB" id="A0A9D1PEQ6"/>
<proteinExistence type="predicted"/>
<dbReference type="Pfam" id="PF14278">
    <property type="entry name" value="TetR_C_8"/>
    <property type="match status" value="1"/>
</dbReference>
<feature type="DNA-binding region" description="H-T-H motif" evidence="2">
    <location>
        <begin position="31"/>
        <end position="50"/>
    </location>
</feature>
<dbReference type="EMBL" id="DXIQ01000051">
    <property type="protein sequence ID" value="HIV38997.1"/>
    <property type="molecule type" value="Genomic_DNA"/>
</dbReference>
<protein>
    <submittedName>
        <fullName evidence="4">TetR family transcriptional regulator C-terminal domain-containing protein</fullName>
    </submittedName>
</protein>
<gene>
    <name evidence="4" type="ORF">H9747_08370</name>
</gene>
<dbReference type="SUPFAM" id="SSF46689">
    <property type="entry name" value="Homeodomain-like"/>
    <property type="match status" value="1"/>
</dbReference>
<dbReference type="Proteomes" id="UP000886814">
    <property type="component" value="Unassembled WGS sequence"/>
</dbReference>
<dbReference type="InterPro" id="IPR001647">
    <property type="entry name" value="HTH_TetR"/>
</dbReference>